<feature type="compositionally biased region" description="Polar residues" evidence="1">
    <location>
        <begin position="1"/>
        <end position="15"/>
    </location>
</feature>
<feature type="transmembrane region" description="Helical" evidence="2">
    <location>
        <begin position="231"/>
        <end position="249"/>
    </location>
</feature>
<accession>A0A1E7FY27</accession>
<evidence type="ECO:0000256" key="2">
    <source>
        <dbReference type="SAM" id="Phobius"/>
    </source>
</evidence>
<keyword evidence="2" id="KW-1133">Transmembrane helix</keyword>
<keyword evidence="2" id="KW-0812">Transmembrane</keyword>
<feature type="transmembrane region" description="Helical" evidence="2">
    <location>
        <begin position="47"/>
        <end position="70"/>
    </location>
</feature>
<proteinExistence type="predicted"/>
<dbReference type="KEGG" id="fcy:FRACYDRAFT_233203"/>
<evidence type="ECO:0000256" key="1">
    <source>
        <dbReference type="SAM" id="MobiDB-lite"/>
    </source>
</evidence>
<protein>
    <submittedName>
        <fullName evidence="3">Uncharacterized protein</fullName>
    </submittedName>
</protein>
<keyword evidence="2" id="KW-0472">Membrane</keyword>
<evidence type="ECO:0000313" key="3">
    <source>
        <dbReference type="EMBL" id="OEU23036.1"/>
    </source>
</evidence>
<dbReference type="InParanoid" id="A0A1E7FY27"/>
<name>A0A1E7FY27_9STRA</name>
<feature type="region of interest" description="Disordered" evidence="1">
    <location>
        <begin position="1"/>
        <end position="31"/>
    </location>
</feature>
<dbReference type="Proteomes" id="UP000095751">
    <property type="component" value="Unassembled WGS sequence"/>
</dbReference>
<dbReference type="EMBL" id="KV784353">
    <property type="protein sequence ID" value="OEU23036.1"/>
    <property type="molecule type" value="Genomic_DNA"/>
</dbReference>
<feature type="compositionally biased region" description="Low complexity" evidence="1">
    <location>
        <begin position="200"/>
        <end position="215"/>
    </location>
</feature>
<feature type="transmembrane region" description="Helical" evidence="2">
    <location>
        <begin position="261"/>
        <end position="279"/>
    </location>
</feature>
<sequence>MTTEIGDTKQSTMDAENNDADAEMNDESETVSVVAETSPSIPTRMDVLYNLNGSLGFVVGSSGFILAMHYSNWLPYFRYGSFAWLWGCVMYSIPLLQKLKGRRLSISISTLKNCPWGIGDFGDYLCYQFYTIGCVLGGFFDEDSVVGFLPAINHIFVYGSFSLALEPLYQVFLFLTAEGSCRSRVSATKLFGSSSTTGVDSNINSNTDDNSSNISETEPSLPQLKLNWDRCLELFATTFFCAAGIFGGFPPHPSLDLPGVYFWLVGSLLSLARTFLMVYHRYQGLKAEAVPRN</sequence>
<keyword evidence="4" id="KW-1185">Reference proteome</keyword>
<evidence type="ECO:0000313" key="4">
    <source>
        <dbReference type="Proteomes" id="UP000095751"/>
    </source>
</evidence>
<feature type="compositionally biased region" description="Acidic residues" evidence="1">
    <location>
        <begin position="16"/>
        <end position="29"/>
    </location>
</feature>
<feature type="transmembrane region" description="Helical" evidence="2">
    <location>
        <begin position="76"/>
        <end position="96"/>
    </location>
</feature>
<organism evidence="3 4">
    <name type="scientific">Fragilariopsis cylindrus CCMP1102</name>
    <dbReference type="NCBI Taxonomy" id="635003"/>
    <lineage>
        <taxon>Eukaryota</taxon>
        <taxon>Sar</taxon>
        <taxon>Stramenopiles</taxon>
        <taxon>Ochrophyta</taxon>
        <taxon>Bacillariophyta</taxon>
        <taxon>Bacillariophyceae</taxon>
        <taxon>Bacillariophycidae</taxon>
        <taxon>Bacillariales</taxon>
        <taxon>Bacillariaceae</taxon>
        <taxon>Fragilariopsis</taxon>
    </lineage>
</organism>
<dbReference type="AlphaFoldDB" id="A0A1E7FY27"/>
<gene>
    <name evidence="3" type="ORF">FRACYDRAFT_233203</name>
</gene>
<feature type="region of interest" description="Disordered" evidence="1">
    <location>
        <begin position="193"/>
        <end position="216"/>
    </location>
</feature>
<reference evidence="3 4" key="1">
    <citation type="submission" date="2016-09" db="EMBL/GenBank/DDBJ databases">
        <title>Extensive genetic diversity and differential bi-allelic expression allows diatom success in the polar Southern Ocean.</title>
        <authorList>
            <consortium name="DOE Joint Genome Institute"/>
            <person name="Mock T."/>
            <person name="Otillar R.P."/>
            <person name="Strauss J."/>
            <person name="Dupont C."/>
            <person name="Frickenhaus S."/>
            <person name="Maumus F."/>
            <person name="Mcmullan M."/>
            <person name="Sanges R."/>
            <person name="Schmutz J."/>
            <person name="Toseland A."/>
            <person name="Valas R."/>
            <person name="Veluchamy A."/>
            <person name="Ward B.J."/>
            <person name="Allen A."/>
            <person name="Barry K."/>
            <person name="Falciatore A."/>
            <person name="Ferrante M."/>
            <person name="Fortunato A.E."/>
            <person name="Gloeckner G."/>
            <person name="Gruber A."/>
            <person name="Hipkin R."/>
            <person name="Janech M."/>
            <person name="Kroth P."/>
            <person name="Leese F."/>
            <person name="Lindquist E."/>
            <person name="Lyon B.R."/>
            <person name="Martin J."/>
            <person name="Mayer C."/>
            <person name="Parker M."/>
            <person name="Quesneville H."/>
            <person name="Raymond J."/>
            <person name="Uhlig C."/>
            <person name="Valentin K.U."/>
            <person name="Worden A.Z."/>
            <person name="Armbrust E.V."/>
            <person name="Bowler C."/>
            <person name="Green B."/>
            <person name="Moulton V."/>
            <person name="Van Oosterhout C."/>
            <person name="Grigoriev I."/>
        </authorList>
    </citation>
    <scope>NUCLEOTIDE SEQUENCE [LARGE SCALE GENOMIC DNA]</scope>
    <source>
        <strain evidence="3 4">CCMP1102</strain>
    </source>
</reference>